<dbReference type="STRING" id="1797535.A2744_01845"/>
<dbReference type="AlphaFoldDB" id="A0A1G1Y1Y5"/>
<proteinExistence type="predicted"/>
<protein>
    <submittedName>
        <fullName evidence="2">Uncharacterized protein</fullName>
    </submittedName>
</protein>
<comment type="caution">
    <text evidence="2">The sequence shown here is derived from an EMBL/GenBank/DDBJ whole genome shotgun (WGS) entry which is preliminary data.</text>
</comment>
<evidence type="ECO:0000256" key="1">
    <source>
        <dbReference type="SAM" id="Phobius"/>
    </source>
</evidence>
<gene>
    <name evidence="2" type="ORF">A2744_01845</name>
</gene>
<keyword evidence="1" id="KW-1133">Transmembrane helix</keyword>
<reference evidence="2 3" key="1">
    <citation type="journal article" date="2016" name="Nat. Commun.">
        <title>Thousands of microbial genomes shed light on interconnected biogeochemical processes in an aquifer system.</title>
        <authorList>
            <person name="Anantharaman K."/>
            <person name="Brown C.T."/>
            <person name="Hug L.A."/>
            <person name="Sharon I."/>
            <person name="Castelle C.J."/>
            <person name="Probst A.J."/>
            <person name="Thomas B.C."/>
            <person name="Singh A."/>
            <person name="Wilkins M.J."/>
            <person name="Karaoz U."/>
            <person name="Brodie E.L."/>
            <person name="Williams K.H."/>
            <person name="Hubbard S.S."/>
            <person name="Banfield J.F."/>
        </authorList>
    </citation>
    <scope>NUCLEOTIDE SEQUENCE [LARGE SCALE GENOMIC DNA]</scope>
</reference>
<sequence length="88" mass="9855">MIGDIIVATVFFQAVGDAVPRKESGCLGNPRGPVDPKSVVVINIKANPEMMKRITNFFLEIFIYLHLNLVLIVCQYIFIVIRDITFTG</sequence>
<evidence type="ECO:0000313" key="3">
    <source>
        <dbReference type="Proteomes" id="UP000178240"/>
    </source>
</evidence>
<accession>A0A1G1Y1Y5</accession>
<keyword evidence="1" id="KW-0812">Transmembrane</keyword>
<evidence type="ECO:0000313" key="2">
    <source>
        <dbReference type="EMBL" id="OGY46339.1"/>
    </source>
</evidence>
<name>A0A1G1Y1Y5_9BACT</name>
<organism evidence="2 3">
    <name type="scientific">Candidatus Buchananbacteria bacterium RIFCSPHIGHO2_01_FULL_44_11</name>
    <dbReference type="NCBI Taxonomy" id="1797535"/>
    <lineage>
        <taxon>Bacteria</taxon>
        <taxon>Candidatus Buchananiibacteriota</taxon>
    </lineage>
</organism>
<keyword evidence="1" id="KW-0472">Membrane</keyword>
<dbReference type="Proteomes" id="UP000178240">
    <property type="component" value="Unassembled WGS sequence"/>
</dbReference>
<dbReference type="EMBL" id="MHIE01000005">
    <property type="protein sequence ID" value="OGY46339.1"/>
    <property type="molecule type" value="Genomic_DNA"/>
</dbReference>
<feature type="transmembrane region" description="Helical" evidence="1">
    <location>
        <begin position="57"/>
        <end position="81"/>
    </location>
</feature>